<dbReference type="Gene3D" id="3.10.310.30">
    <property type="match status" value="1"/>
</dbReference>
<evidence type="ECO:0000256" key="1">
    <source>
        <dbReference type="SAM" id="MobiDB-lite"/>
    </source>
</evidence>
<reference evidence="4" key="1">
    <citation type="journal article" date="2014" name="Int. J. Syst. Evol. Microbiol.">
        <title>Complete genome sequence of Corynebacterium casei LMG S-19264T (=DSM 44701T), isolated from a smear-ripened cheese.</title>
        <authorList>
            <consortium name="US DOE Joint Genome Institute (JGI-PGF)"/>
            <person name="Walter F."/>
            <person name="Albersmeier A."/>
            <person name="Kalinowski J."/>
            <person name="Ruckert C."/>
        </authorList>
    </citation>
    <scope>NUCLEOTIDE SEQUENCE</scope>
    <source>
        <strain evidence="4">JCM 19831</strain>
    </source>
</reference>
<evidence type="ECO:0000259" key="3">
    <source>
        <dbReference type="Pfam" id="PF02272"/>
    </source>
</evidence>
<evidence type="ECO:0008006" key="6">
    <source>
        <dbReference type="Google" id="ProtNLM"/>
    </source>
</evidence>
<sequence>MTGPAPGNPLGAGAELTAETSPAAGDQLAGGELIAQPEPTTRTPPGTPGGAPASDGRRRVEREEGPRPSAAEWDAAVSALRGLPAGARVLLACHVNPDGDALGSMLAVGLGLRQVAPELAVTATFPGPMEVPPPFDRLPGVELLVDAAVADPAPDAVLVFDVASIERLGGLAERLRAAPVGIVLDHHASNPLFGQLNLVDPTAAATSVLSEGLLRRLGVQLDPDIAECLYVALATDTGSFKFASTTPAVHELAARLIATGIPVGDISRRLFDTRPIGALRLFGHALARAVLEPEAAGGLGMVWTYVTLDELAAHGQPPAAVEALIDSVRCAAEADVACVVKPVRPGEWSVSLRSKGGVDVSAVAVALGGGGHRFAAGFSAGGTVEEILASIRIRVNSGPIPGP</sequence>
<feature type="region of interest" description="Disordered" evidence="1">
    <location>
        <begin position="1"/>
        <end position="71"/>
    </location>
</feature>
<evidence type="ECO:0000313" key="4">
    <source>
        <dbReference type="EMBL" id="GGM58028.1"/>
    </source>
</evidence>
<feature type="compositionally biased region" description="Low complexity" evidence="1">
    <location>
        <begin position="1"/>
        <end position="14"/>
    </location>
</feature>
<keyword evidence="5" id="KW-1185">Reference proteome</keyword>
<feature type="compositionally biased region" description="Basic and acidic residues" evidence="1">
    <location>
        <begin position="55"/>
        <end position="66"/>
    </location>
</feature>
<dbReference type="InterPro" id="IPR001667">
    <property type="entry name" value="DDH_dom"/>
</dbReference>
<organism evidence="4 5">
    <name type="scientific">Dactylosporangium sucinum</name>
    <dbReference type="NCBI Taxonomy" id="1424081"/>
    <lineage>
        <taxon>Bacteria</taxon>
        <taxon>Bacillati</taxon>
        <taxon>Actinomycetota</taxon>
        <taxon>Actinomycetes</taxon>
        <taxon>Micromonosporales</taxon>
        <taxon>Micromonosporaceae</taxon>
        <taxon>Dactylosporangium</taxon>
    </lineage>
</organism>
<dbReference type="InterPro" id="IPR003156">
    <property type="entry name" value="DHHA1_dom"/>
</dbReference>
<protein>
    <recommendedName>
        <fullName evidence="6">Phosphoesterase RecJ domain-containing protein</fullName>
    </recommendedName>
</protein>
<gene>
    <name evidence="4" type="ORF">GCM10007977_069550</name>
</gene>
<comment type="caution">
    <text evidence="4">The sequence shown here is derived from an EMBL/GenBank/DDBJ whole genome shotgun (WGS) entry which is preliminary data.</text>
</comment>
<dbReference type="SUPFAM" id="SSF64182">
    <property type="entry name" value="DHH phosphoesterases"/>
    <property type="match status" value="1"/>
</dbReference>
<dbReference type="Pfam" id="PF01368">
    <property type="entry name" value="DHH"/>
    <property type="match status" value="1"/>
</dbReference>
<dbReference type="EMBL" id="BMPI01000041">
    <property type="protein sequence ID" value="GGM58028.1"/>
    <property type="molecule type" value="Genomic_DNA"/>
</dbReference>
<dbReference type="PANTHER" id="PTHR47618">
    <property type="entry name" value="BIFUNCTIONAL OLIGORIBONUCLEASE AND PAP PHOSPHATASE NRNA"/>
    <property type="match status" value="1"/>
</dbReference>
<reference evidence="4" key="2">
    <citation type="submission" date="2020-09" db="EMBL/GenBank/DDBJ databases">
        <authorList>
            <person name="Sun Q."/>
            <person name="Ohkuma M."/>
        </authorList>
    </citation>
    <scope>NUCLEOTIDE SEQUENCE</scope>
    <source>
        <strain evidence="4">JCM 19831</strain>
    </source>
</reference>
<feature type="domain" description="DDH" evidence="2">
    <location>
        <begin position="89"/>
        <end position="232"/>
    </location>
</feature>
<dbReference type="GO" id="GO:0003676">
    <property type="term" value="F:nucleic acid binding"/>
    <property type="evidence" value="ECO:0007669"/>
    <property type="project" value="InterPro"/>
</dbReference>
<dbReference type="InterPro" id="IPR051319">
    <property type="entry name" value="Oligoribo/pAp-PDE_c-di-AMP_PDE"/>
</dbReference>
<evidence type="ECO:0000259" key="2">
    <source>
        <dbReference type="Pfam" id="PF01368"/>
    </source>
</evidence>
<dbReference type="Gene3D" id="3.90.1640.10">
    <property type="entry name" value="inorganic pyrophosphatase (n-terminal core)"/>
    <property type="match status" value="1"/>
</dbReference>
<dbReference type="InterPro" id="IPR038763">
    <property type="entry name" value="DHH_sf"/>
</dbReference>
<dbReference type="PANTHER" id="PTHR47618:SF1">
    <property type="entry name" value="BIFUNCTIONAL OLIGORIBONUCLEASE AND PAP PHOSPHATASE NRNA"/>
    <property type="match status" value="1"/>
</dbReference>
<name>A0A917U4X1_9ACTN</name>
<dbReference type="Proteomes" id="UP000642070">
    <property type="component" value="Unassembled WGS sequence"/>
</dbReference>
<proteinExistence type="predicted"/>
<dbReference type="AlphaFoldDB" id="A0A917U4X1"/>
<accession>A0A917U4X1</accession>
<feature type="domain" description="DHHA1" evidence="3">
    <location>
        <begin position="315"/>
        <end position="389"/>
    </location>
</feature>
<dbReference type="Pfam" id="PF02272">
    <property type="entry name" value="DHHA1"/>
    <property type="match status" value="1"/>
</dbReference>
<evidence type="ECO:0000313" key="5">
    <source>
        <dbReference type="Proteomes" id="UP000642070"/>
    </source>
</evidence>